<evidence type="ECO:0000313" key="4">
    <source>
        <dbReference type="Proteomes" id="UP000023435"/>
    </source>
</evidence>
<dbReference type="PROSITE" id="PS51781">
    <property type="entry name" value="SH3B"/>
    <property type="match status" value="1"/>
</dbReference>
<dbReference type="PANTHER" id="PTHR21666:SF270">
    <property type="entry name" value="MUREIN HYDROLASE ACTIVATOR ENVC"/>
    <property type="match status" value="1"/>
</dbReference>
<proteinExistence type="predicted"/>
<dbReference type="InterPro" id="IPR016047">
    <property type="entry name" value="M23ase_b-sheet_dom"/>
</dbReference>
<gene>
    <name evidence="3" type="ORF">AZ78_4065</name>
</gene>
<dbReference type="EC" id="3.5.1.28" evidence="3"/>
<feature type="domain" description="SH3b" evidence="2">
    <location>
        <begin position="194"/>
        <end position="270"/>
    </location>
</feature>
<sequence length="278" mass="29084">MHRPISARRAPTPRGLLAGFAAAALGLLAGNASAAKPNFQMPFACNQTWYGDTYPGHGLRYAVDLNHKPRPLSDGDLGSPVVASAGGKATTYNPHPGTGYGKLVVIDHGGGWTTWYAHLDSIAIANGANVNQGQKIGTLGKTTRPGNSISAHLHYEQRLNNDDQKIVWNGSTIVYDQYEVAYKSRNSCGTSPGGVTGTVRTAGSPLNVRSGPGTTYSIVGSRANGASVSIRCQKAGESISGTYGTSNIWNNIAPAGSNQYIPDAYTYTGSDGRVAPDC</sequence>
<dbReference type="Gene3D" id="2.70.70.10">
    <property type="entry name" value="Glucose Permease (Domain IIA)"/>
    <property type="match status" value="1"/>
</dbReference>
<dbReference type="EMBL" id="JAJA02000001">
    <property type="protein sequence ID" value="KWS06509.1"/>
    <property type="molecule type" value="Genomic_DNA"/>
</dbReference>
<dbReference type="InterPro" id="IPR050570">
    <property type="entry name" value="Cell_wall_metabolism_enzyme"/>
</dbReference>
<dbReference type="Pfam" id="PF01551">
    <property type="entry name" value="Peptidase_M23"/>
    <property type="match status" value="1"/>
</dbReference>
<dbReference type="GO" id="GO:0004222">
    <property type="term" value="F:metalloendopeptidase activity"/>
    <property type="evidence" value="ECO:0007669"/>
    <property type="project" value="TreeGrafter"/>
</dbReference>
<dbReference type="InterPro" id="IPR003646">
    <property type="entry name" value="SH3-like_bac-type"/>
</dbReference>
<evidence type="ECO:0000259" key="2">
    <source>
        <dbReference type="PROSITE" id="PS51781"/>
    </source>
</evidence>
<dbReference type="Gene3D" id="2.30.30.40">
    <property type="entry name" value="SH3 Domains"/>
    <property type="match status" value="1"/>
</dbReference>
<comment type="caution">
    <text evidence="3">The sequence shown here is derived from an EMBL/GenBank/DDBJ whole genome shotgun (WGS) entry which is preliminary data.</text>
</comment>
<keyword evidence="1" id="KW-0732">Signal</keyword>
<dbReference type="PANTHER" id="PTHR21666">
    <property type="entry name" value="PEPTIDASE-RELATED"/>
    <property type="match status" value="1"/>
</dbReference>
<dbReference type="CDD" id="cd12797">
    <property type="entry name" value="M23_peptidase"/>
    <property type="match status" value="1"/>
</dbReference>
<name>A0A108UC75_9GAMM</name>
<reference evidence="3 4" key="1">
    <citation type="journal article" date="2014" name="Genome Announc.">
        <title>Draft Genome Sequence of Lysobacter capsici AZ78, a Bacterium Antagonistic to Plant-Pathogenic Oomycetes.</title>
        <authorList>
            <person name="Puopolo G."/>
            <person name="Sonego P."/>
            <person name="Engelen K."/>
            <person name="Pertot I."/>
        </authorList>
    </citation>
    <scope>NUCLEOTIDE SEQUENCE [LARGE SCALE GENOMIC DNA]</scope>
    <source>
        <strain evidence="3 4">AZ78</strain>
    </source>
</reference>
<dbReference type="RefSeq" id="WP_082723762.1">
    <property type="nucleotide sequence ID" value="NZ_JAJA02000001.1"/>
</dbReference>
<dbReference type="Proteomes" id="UP000023435">
    <property type="component" value="Unassembled WGS sequence"/>
</dbReference>
<accession>A0A108UC75</accession>
<feature type="chain" id="PRO_5007131895" evidence="1">
    <location>
        <begin position="35"/>
        <end position="278"/>
    </location>
</feature>
<dbReference type="InterPro" id="IPR011055">
    <property type="entry name" value="Dup_hybrid_motif"/>
</dbReference>
<dbReference type="AlphaFoldDB" id="A0A108UC75"/>
<organism evidence="3 4">
    <name type="scientific">Lysobacter capsici AZ78</name>
    <dbReference type="NCBI Taxonomy" id="1444315"/>
    <lineage>
        <taxon>Bacteria</taxon>
        <taxon>Pseudomonadati</taxon>
        <taxon>Pseudomonadota</taxon>
        <taxon>Gammaproteobacteria</taxon>
        <taxon>Lysobacterales</taxon>
        <taxon>Lysobacteraceae</taxon>
        <taxon>Lysobacter</taxon>
    </lineage>
</organism>
<evidence type="ECO:0000256" key="1">
    <source>
        <dbReference type="SAM" id="SignalP"/>
    </source>
</evidence>
<dbReference type="SUPFAM" id="SSF51261">
    <property type="entry name" value="Duplicated hybrid motif"/>
    <property type="match status" value="1"/>
</dbReference>
<keyword evidence="3" id="KW-0378">Hydrolase</keyword>
<evidence type="ECO:0000313" key="3">
    <source>
        <dbReference type="EMBL" id="KWS06509.1"/>
    </source>
</evidence>
<dbReference type="GO" id="GO:0008745">
    <property type="term" value="F:N-acetylmuramoyl-L-alanine amidase activity"/>
    <property type="evidence" value="ECO:0007669"/>
    <property type="project" value="UniProtKB-EC"/>
</dbReference>
<protein>
    <submittedName>
        <fullName evidence="3">N-acetylmuramoyl-L-alanine amidase</fullName>
        <ecNumber evidence="3">3.5.1.28</ecNumber>
    </submittedName>
</protein>
<dbReference type="OrthoDB" id="1099523at2"/>
<keyword evidence="4" id="KW-1185">Reference proteome</keyword>
<feature type="signal peptide" evidence="1">
    <location>
        <begin position="1"/>
        <end position="34"/>
    </location>
</feature>